<dbReference type="AlphaFoldDB" id="A0A2J6QI41"/>
<name>A0A2J6QI41_9HELO</name>
<evidence type="ECO:0000313" key="3">
    <source>
        <dbReference type="Proteomes" id="UP000235672"/>
    </source>
</evidence>
<sequence length="151" mass="16755">MADCLPISAADGRQLDQAFIVSWATLCDRMLVWAVLLELSREETNGEVTGGQRRSGEKAARLCGGGDCTTPWTAEKDRLPEAEPTPRKHLQGKSGNDRTITWESMRVIALPVNIRLTMTSRATLAYMVYWDPEFNRPIVDGKIAHPVTGEI</sequence>
<evidence type="ECO:0000256" key="1">
    <source>
        <dbReference type="SAM" id="MobiDB-lite"/>
    </source>
</evidence>
<dbReference type="Proteomes" id="UP000235672">
    <property type="component" value="Unassembled WGS sequence"/>
</dbReference>
<organism evidence="2 3">
    <name type="scientific">Hyaloscypha hepaticicola</name>
    <dbReference type="NCBI Taxonomy" id="2082293"/>
    <lineage>
        <taxon>Eukaryota</taxon>
        <taxon>Fungi</taxon>
        <taxon>Dikarya</taxon>
        <taxon>Ascomycota</taxon>
        <taxon>Pezizomycotina</taxon>
        <taxon>Leotiomycetes</taxon>
        <taxon>Helotiales</taxon>
        <taxon>Hyaloscyphaceae</taxon>
        <taxon>Hyaloscypha</taxon>
    </lineage>
</organism>
<proteinExistence type="predicted"/>
<dbReference type="EMBL" id="KZ613469">
    <property type="protein sequence ID" value="PMD25919.1"/>
    <property type="molecule type" value="Genomic_DNA"/>
</dbReference>
<gene>
    <name evidence="2" type="ORF">NA56DRAFT_698992</name>
</gene>
<accession>A0A2J6QI41</accession>
<reference evidence="2 3" key="1">
    <citation type="submission" date="2016-05" db="EMBL/GenBank/DDBJ databases">
        <title>A degradative enzymes factory behind the ericoid mycorrhizal symbiosis.</title>
        <authorList>
            <consortium name="DOE Joint Genome Institute"/>
            <person name="Martino E."/>
            <person name="Morin E."/>
            <person name="Grelet G."/>
            <person name="Kuo A."/>
            <person name="Kohler A."/>
            <person name="Daghino S."/>
            <person name="Barry K."/>
            <person name="Choi C."/>
            <person name="Cichocki N."/>
            <person name="Clum A."/>
            <person name="Copeland A."/>
            <person name="Hainaut M."/>
            <person name="Haridas S."/>
            <person name="Labutti K."/>
            <person name="Lindquist E."/>
            <person name="Lipzen A."/>
            <person name="Khouja H.-R."/>
            <person name="Murat C."/>
            <person name="Ohm R."/>
            <person name="Olson A."/>
            <person name="Spatafora J."/>
            <person name="Veneault-Fourrey C."/>
            <person name="Henrissat B."/>
            <person name="Grigoriev I."/>
            <person name="Martin F."/>
            <person name="Perotto S."/>
        </authorList>
    </citation>
    <scope>NUCLEOTIDE SEQUENCE [LARGE SCALE GENOMIC DNA]</scope>
    <source>
        <strain evidence="2 3">UAMH 7357</strain>
    </source>
</reference>
<feature type="region of interest" description="Disordered" evidence="1">
    <location>
        <begin position="71"/>
        <end position="96"/>
    </location>
</feature>
<protein>
    <submittedName>
        <fullName evidence="2">Uncharacterized protein</fullName>
    </submittedName>
</protein>
<feature type="compositionally biased region" description="Basic and acidic residues" evidence="1">
    <location>
        <begin position="74"/>
        <end position="86"/>
    </location>
</feature>
<keyword evidence="3" id="KW-1185">Reference proteome</keyword>
<evidence type="ECO:0000313" key="2">
    <source>
        <dbReference type="EMBL" id="PMD25919.1"/>
    </source>
</evidence>